<evidence type="ECO:0000256" key="1">
    <source>
        <dbReference type="ARBA" id="ARBA00005445"/>
    </source>
</evidence>
<dbReference type="Pfam" id="PF11999">
    <property type="entry name" value="Ice_binding"/>
    <property type="match status" value="1"/>
</dbReference>
<evidence type="ECO:0000256" key="2">
    <source>
        <dbReference type="ARBA" id="ARBA00022729"/>
    </source>
</evidence>
<dbReference type="AlphaFoldDB" id="A0A553DR33"/>
<evidence type="ECO:0000256" key="3">
    <source>
        <dbReference type="SAM" id="SignalP"/>
    </source>
</evidence>
<dbReference type="OrthoDB" id="2082707at2"/>
<organism evidence="4 5">
    <name type="scientific">Flavobacterium restrictum</name>
    <dbReference type="NCBI Taxonomy" id="2594428"/>
    <lineage>
        <taxon>Bacteria</taxon>
        <taxon>Pseudomonadati</taxon>
        <taxon>Bacteroidota</taxon>
        <taxon>Flavobacteriia</taxon>
        <taxon>Flavobacteriales</taxon>
        <taxon>Flavobacteriaceae</taxon>
        <taxon>Flavobacterium</taxon>
    </lineage>
</organism>
<evidence type="ECO:0000313" key="4">
    <source>
        <dbReference type="EMBL" id="TRX35258.1"/>
    </source>
</evidence>
<comment type="similarity">
    <text evidence="1">Belongs to the ice-binding protein family.</text>
</comment>
<comment type="caution">
    <text evidence="4">The sequence shown here is derived from an EMBL/GenBank/DDBJ whole genome shotgun (WGS) entry which is preliminary data.</text>
</comment>
<dbReference type="RefSeq" id="WP_144257628.1">
    <property type="nucleotide sequence ID" value="NZ_VJZT01000025.1"/>
</dbReference>
<sequence>MKKQTNKITTLLFISFLMASTMAYSQVGIGTVTPNGSSILDIQSNDKGVLLPRFTTVERDAISTPANGLIVYNTTTATFNCYNAGWKCFLNDFILPINGGTGIANDNTSTLTLSGGFPTTIATTASTAVVLPATGTLYGTATGSITATQLAHSVTDETGTGSAVFSENPAFTGVPTGLTATIGTHTSQLATTAFVLANINPSKYSSVTAASSISTASPTAVVVDGMTLAPETGLYVVTFNSQYAIDSIDKMAQSIIDLNAVYKTLIEKTATNTSHGSVFGNGETLTTGVYLLTGAGTIAGTLTLDALDNPNAVFIFKIDGAFSSTAGTIVKLINGATASNVFWVVEGAIGMGASTTMKGMLLAHNGAVALGASSNLEGRMFTISGAIGIDNSIITIPTYSSYINLGMLSSTGVFSASGSVSNTGVSTITGDIGTNEVNILGFETAIVHGTINLPSYSNNALATFSIYQNGILIPDSTRIRTANTNTVDISLQAVTAITSGQSIDIRWKIDFGTITLKNRILTLINVR</sequence>
<protein>
    <submittedName>
        <fullName evidence="4">DUF3494 domain-containing protein</fullName>
    </submittedName>
</protein>
<accession>A0A553DR33</accession>
<dbReference type="Proteomes" id="UP000316371">
    <property type="component" value="Unassembled WGS sequence"/>
</dbReference>
<keyword evidence="2 3" id="KW-0732">Signal</keyword>
<feature type="chain" id="PRO_5021855918" evidence="3">
    <location>
        <begin position="26"/>
        <end position="527"/>
    </location>
</feature>
<name>A0A553DR33_9FLAO</name>
<dbReference type="EMBL" id="VJZT01000025">
    <property type="protein sequence ID" value="TRX35258.1"/>
    <property type="molecule type" value="Genomic_DNA"/>
</dbReference>
<feature type="signal peptide" evidence="3">
    <location>
        <begin position="1"/>
        <end position="25"/>
    </location>
</feature>
<dbReference type="InterPro" id="IPR021884">
    <property type="entry name" value="Ice-bd_prot"/>
</dbReference>
<keyword evidence="5" id="KW-1185">Reference proteome</keyword>
<proteinExistence type="inferred from homology"/>
<gene>
    <name evidence="4" type="ORF">FNW21_15310</name>
</gene>
<evidence type="ECO:0000313" key="5">
    <source>
        <dbReference type="Proteomes" id="UP000316371"/>
    </source>
</evidence>
<reference evidence="4 5" key="1">
    <citation type="submission" date="2019-07" db="EMBL/GenBank/DDBJ databases">
        <title>Novel species of Flavobacterium.</title>
        <authorList>
            <person name="Liu Q."/>
            <person name="Xin Y.-H."/>
        </authorList>
    </citation>
    <scope>NUCLEOTIDE SEQUENCE [LARGE SCALE GENOMIC DNA]</scope>
    <source>
        <strain evidence="4 5">LB1R34</strain>
    </source>
</reference>